<keyword evidence="4 8" id="KW-0812">Transmembrane</keyword>
<dbReference type="Proteomes" id="UP000450917">
    <property type="component" value="Unassembled WGS sequence"/>
</dbReference>
<evidence type="ECO:0000256" key="1">
    <source>
        <dbReference type="ARBA" id="ARBA00004651"/>
    </source>
</evidence>
<evidence type="ECO:0000259" key="9">
    <source>
        <dbReference type="Pfam" id="PF12821"/>
    </source>
</evidence>
<name>A0A7X2ZBP7_9BACL</name>
<evidence type="ECO:0000313" key="10">
    <source>
        <dbReference type="EMBL" id="MUG72015.1"/>
    </source>
</evidence>
<feature type="transmembrane region" description="Helical" evidence="8">
    <location>
        <begin position="27"/>
        <end position="45"/>
    </location>
</feature>
<feature type="domain" description="Threonine/Serine exporter ThrE" evidence="9">
    <location>
        <begin position="5"/>
        <end position="132"/>
    </location>
</feature>
<proteinExistence type="inferred from homology"/>
<protein>
    <recommendedName>
        <fullName evidence="9">Threonine/Serine exporter ThrE domain-containing protein</fullName>
    </recommendedName>
</protein>
<feature type="transmembrane region" description="Helical" evidence="8">
    <location>
        <begin position="51"/>
        <end position="70"/>
    </location>
</feature>
<accession>A0A7X2ZBP7</accession>
<keyword evidence="3" id="KW-0997">Cell inner membrane</keyword>
<evidence type="ECO:0000256" key="7">
    <source>
        <dbReference type="ARBA" id="ARBA00034125"/>
    </source>
</evidence>
<dbReference type="PANTHER" id="PTHR34390">
    <property type="entry name" value="UPF0442 PROTEIN YJJB-RELATED"/>
    <property type="match status" value="1"/>
</dbReference>
<comment type="subcellular location">
    <subcellularLocation>
        <location evidence="1">Cell membrane</location>
        <topology evidence="1">Multi-pass membrane protein</topology>
    </subcellularLocation>
</comment>
<gene>
    <name evidence="10" type="ORF">GNP93_15190</name>
</gene>
<dbReference type="InterPro" id="IPR050539">
    <property type="entry name" value="ThrE_Dicarb/AminoAcid_Exp"/>
</dbReference>
<dbReference type="Pfam" id="PF12821">
    <property type="entry name" value="ThrE_2"/>
    <property type="match status" value="1"/>
</dbReference>
<dbReference type="AlphaFoldDB" id="A0A7X2ZBP7"/>
<evidence type="ECO:0000256" key="6">
    <source>
        <dbReference type="ARBA" id="ARBA00023136"/>
    </source>
</evidence>
<sequence length="142" mass="15429">MIGEQLLMSFIASAAFAILFNVPKGTLVQCGFVGMFGWLLYISLLKVPADPILATMIASFFVAVTSQFFAKMYKTPITVFSVAGIIPLVPGGLAYDTMRNVVENQYDLAVQLAAKAFMLSGAIAMGLVFSEVMHHVIRKSRL</sequence>
<dbReference type="GO" id="GO:0005886">
    <property type="term" value="C:plasma membrane"/>
    <property type="evidence" value="ECO:0007669"/>
    <property type="project" value="UniProtKB-SubCell"/>
</dbReference>
<evidence type="ECO:0000313" key="11">
    <source>
        <dbReference type="Proteomes" id="UP000450917"/>
    </source>
</evidence>
<feature type="transmembrane region" description="Helical" evidence="8">
    <location>
        <begin position="77"/>
        <end position="95"/>
    </location>
</feature>
<dbReference type="PANTHER" id="PTHR34390:SF1">
    <property type="entry name" value="SUCCINATE TRANSPORTER SUBUNIT YJJB-RELATED"/>
    <property type="match status" value="1"/>
</dbReference>
<keyword evidence="2" id="KW-1003">Cell membrane</keyword>
<keyword evidence="6 8" id="KW-0472">Membrane</keyword>
<feature type="transmembrane region" description="Helical" evidence="8">
    <location>
        <begin position="115"/>
        <end position="137"/>
    </location>
</feature>
<comment type="caution">
    <text evidence="10">The sequence shown here is derived from an EMBL/GenBank/DDBJ whole genome shotgun (WGS) entry which is preliminary data.</text>
</comment>
<evidence type="ECO:0000256" key="4">
    <source>
        <dbReference type="ARBA" id="ARBA00022692"/>
    </source>
</evidence>
<keyword evidence="11" id="KW-1185">Reference proteome</keyword>
<evidence type="ECO:0000256" key="2">
    <source>
        <dbReference type="ARBA" id="ARBA00022475"/>
    </source>
</evidence>
<dbReference type="RefSeq" id="WP_141334112.1">
    <property type="nucleotide sequence ID" value="NZ_JBDLZV010000001.1"/>
</dbReference>
<dbReference type="EMBL" id="WNZX01000012">
    <property type="protein sequence ID" value="MUG72015.1"/>
    <property type="molecule type" value="Genomic_DNA"/>
</dbReference>
<keyword evidence="5 8" id="KW-1133">Transmembrane helix</keyword>
<reference evidence="10 11" key="1">
    <citation type="submission" date="2019-11" db="EMBL/GenBank/DDBJ databases">
        <title>Draft genome sequences of five Paenibacillus species of dairy origin.</title>
        <authorList>
            <person name="Olajide A.M."/>
            <person name="Chen S."/>
            <person name="Lapointe G."/>
        </authorList>
    </citation>
    <scope>NUCLEOTIDE SEQUENCE [LARGE SCALE GENOMIC DNA]</scope>
    <source>
        <strain evidence="10 11">2CS3</strain>
    </source>
</reference>
<dbReference type="GO" id="GO:0015744">
    <property type="term" value="P:succinate transport"/>
    <property type="evidence" value="ECO:0007669"/>
    <property type="project" value="TreeGrafter"/>
</dbReference>
<evidence type="ECO:0000256" key="8">
    <source>
        <dbReference type="SAM" id="Phobius"/>
    </source>
</evidence>
<evidence type="ECO:0000256" key="5">
    <source>
        <dbReference type="ARBA" id="ARBA00022989"/>
    </source>
</evidence>
<organism evidence="10 11">
    <name type="scientific">Paenibacillus validus</name>
    <dbReference type="NCBI Taxonomy" id="44253"/>
    <lineage>
        <taxon>Bacteria</taxon>
        <taxon>Bacillati</taxon>
        <taxon>Bacillota</taxon>
        <taxon>Bacilli</taxon>
        <taxon>Bacillales</taxon>
        <taxon>Paenibacillaceae</taxon>
        <taxon>Paenibacillus</taxon>
    </lineage>
</organism>
<evidence type="ECO:0000256" key="3">
    <source>
        <dbReference type="ARBA" id="ARBA00022519"/>
    </source>
</evidence>
<dbReference type="InterPro" id="IPR024528">
    <property type="entry name" value="ThrE_2"/>
</dbReference>
<comment type="similarity">
    <text evidence="7">Belongs to the ThrE exporter (TC 2.A.79) family.</text>
</comment>